<accession>A6HEW8</accession>
<feature type="non-terminal residue" evidence="1">
    <location>
        <position position="80"/>
    </location>
</feature>
<organism evidence="1 2">
    <name type="scientific">Rattus norvegicus</name>
    <name type="common">Rat</name>
    <dbReference type="NCBI Taxonomy" id="10116"/>
    <lineage>
        <taxon>Eukaryota</taxon>
        <taxon>Metazoa</taxon>
        <taxon>Chordata</taxon>
        <taxon>Craniata</taxon>
        <taxon>Vertebrata</taxon>
        <taxon>Euteleostomi</taxon>
        <taxon>Mammalia</taxon>
        <taxon>Eutheria</taxon>
        <taxon>Euarchontoglires</taxon>
        <taxon>Glires</taxon>
        <taxon>Rodentia</taxon>
        <taxon>Myomorpha</taxon>
        <taxon>Muroidea</taxon>
        <taxon>Muridae</taxon>
        <taxon>Murinae</taxon>
        <taxon>Rattus</taxon>
    </lineage>
</organism>
<reference evidence="1 2" key="1">
    <citation type="submission" date="2005-07" db="EMBL/GenBank/DDBJ databases">
        <authorList>
            <person name="Mural R.J."/>
            <person name="Li P.W."/>
            <person name="Adams M.D."/>
            <person name="Amanatides P.G."/>
            <person name="Baden-Tillson H."/>
            <person name="Barnstead M."/>
            <person name="Chin S.H."/>
            <person name="Dew I."/>
            <person name="Evans C.A."/>
            <person name="Ferriera S."/>
            <person name="Flanigan M."/>
            <person name="Fosler C."/>
            <person name="Glodek A."/>
            <person name="Gu Z."/>
            <person name="Holt R.A."/>
            <person name="Jennings D."/>
            <person name="Kraft C.L."/>
            <person name="Lu F."/>
            <person name="Nguyen T."/>
            <person name="Nusskern D.R."/>
            <person name="Pfannkoch C.M."/>
            <person name="Sitter C."/>
            <person name="Sutton G.G."/>
            <person name="Venter J.C."/>
            <person name="Wang Z."/>
            <person name="Woodage T."/>
            <person name="Zheng X.H."/>
            <person name="Zhong F."/>
        </authorList>
    </citation>
    <scope>NUCLEOTIDE SEQUENCE [LARGE SCALE GENOMIC DNA]</scope>
    <source>
        <strain>BN</strain>
        <strain evidence="2">Sprague-Dawley</strain>
    </source>
</reference>
<name>A6HEW8_RAT</name>
<protein>
    <submittedName>
        <fullName evidence="1">RCG63512</fullName>
    </submittedName>
</protein>
<proteinExistence type="predicted"/>
<dbReference type="Proteomes" id="UP000234681">
    <property type="component" value="Chromosome 10"/>
</dbReference>
<gene>
    <name evidence="1" type="ORF">rCG_63512</name>
</gene>
<evidence type="ECO:0000313" key="2">
    <source>
        <dbReference type="Proteomes" id="UP000234681"/>
    </source>
</evidence>
<sequence>MPSTGFLQRLTVALSKARSDPTTRGILIELLTLLKMRMLNAKRHLRSRSVLYTWIRAAVDIEFNTDSPVMLAQTQHKKPV</sequence>
<dbReference type="AlphaFoldDB" id="A6HEW8"/>
<dbReference type="EMBL" id="CH473948">
    <property type="protein sequence ID" value="EDM04573.1"/>
    <property type="molecule type" value="Genomic_DNA"/>
</dbReference>
<evidence type="ECO:0000313" key="1">
    <source>
        <dbReference type="EMBL" id="EDM04573.1"/>
    </source>
</evidence>